<comment type="caution">
    <text evidence="15">The sequence shown here is derived from an EMBL/GenBank/DDBJ whole genome shotgun (WGS) entry which is preliminary data.</text>
</comment>
<keyword evidence="8 13" id="KW-1133">Transmembrane helix</keyword>
<feature type="chain" id="PRO_5047316421" description="Nickel/cobalt efflux system" evidence="14">
    <location>
        <begin position="23"/>
        <end position="457"/>
    </location>
</feature>
<evidence type="ECO:0000256" key="14">
    <source>
        <dbReference type="SAM" id="SignalP"/>
    </source>
</evidence>
<dbReference type="InterPro" id="IPR051224">
    <property type="entry name" value="NiCoT_RcnA"/>
</dbReference>
<comment type="subcellular location">
    <subcellularLocation>
        <location evidence="2 13">Cell membrane</location>
        <topology evidence="2 13">Multi-pass membrane protein</topology>
    </subcellularLocation>
</comment>
<evidence type="ECO:0000256" key="11">
    <source>
        <dbReference type="ARBA" id="ARBA00023136"/>
    </source>
</evidence>
<evidence type="ECO:0000256" key="2">
    <source>
        <dbReference type="ARBA" id="ARBA00004651"/>
    </source>
</evidence>
<evidence type="ECO:0000256" key="13">
    <source>
        <dbReference type="RuleBase" id="RU362101"/>
    </source>
</evidence>
<feature type="transmembrane region" description="Helical" evidence="13">
    <location>
        <begin position="299"/>
        <end position="322"/>
    </location>
</feature>
<proteinExistence type="inferred from homology"/>
<evidence type="ECO:0000256" key="10">
    <source>
        <dbReference type="ARBA" id="ARBA00023112"/>
    </source>
</evidence>
<name>A0ABN0TY38_9PSEU</name>
<keyword evidence="7 13" id="KW-0812">Transmembrane</keyword>
<dbReference type="PANTHER" id="PTHR40659">
    <property type="entry name" value="NICKEL/COBALT EFFLUX SYSTEM RCNA"/>
    <property type="match status" value="1"/>
</dbReference>
<evidence type="ECO:0000256" key="1">
    <source>
        <dbReference type="ARBA" id="ARBA00002510"/>
    </source>
</evidence>
<keyword evidence="4 13" id="KW-0813">Transport</keyword>
<dbReference type="InterPro" id="IPR011541">
    <property type="entry name" value="Ni/Co_transpt_high_affinity"/>
</dbReference>
<keyword evidence="14" id="KW-0732">Signal</keyword>
<evidence type="ECO:0000256" key="7">
    <source>
        <dbReference type="ARBA" id="ARBA00022692"/>
    </source>
</evidence>
<evidence type="ECO:0000256" key="6">
    <source>
        <dbReference type="ARBA" id="ARBA00022596"/>
    </source>
</evidence>
<dbReference type="PANTHER" id="PTHR40659:SF1">
    <property type="entry name" value="NICKEL_COBALT EFFLUX SYSTEM RCNA"/>
    <property type="match status" value="1"/>
</dbReference>
<comment type="similarity">
    <text evidence="13">Belongs to the NiCoT transporter (TC 2.A.52) family.</text>
</comment>
<keyword evidence="3" id="KW-0171">Cobalt transport</keyword>
<keyword evidence="5" id="KW-1003">Cell membrane</keyword>
<accession>A0ABN0TY38</accession>
<evidence type="ECO:0000313" key="16">
    <source>
        <dbReference type="Proteomes" id="UP001500416"/>
    </source>
</evidence>
<feature type="transmembrane region" description="Helical" evidence="13">
    <location>
        <begin position="265"/>
        <end position="293"/>
    </location>
</feature>
<protein>
    <recommendedName>
        <fullName evidence="13">Nickel/cobalt efflux system</fullName>
    </recommendedName>
</protein>
<evidence type="ECO:0000256" key="8">
    <source>
        <dbReference type="ARBA" id="ARBA00022989"/>
    </source>
</evidence>
<keyword evidence="16" id="KW-1185">Reference proteome</keyword>
<evidence type="ECO:0000256" key="4">
    <source>
        <dbReference type="ARBA" id="ARBA00022448"/>
    </source>
</evidence>
<keyword evidence="11 13" id="KW-0472">Membrane</keyword>
<keyword evidence="10" id="KW-0921">Nickel transport</keyword>
<gene>
    <name evidence="15" type="ORF">GCM10010492_34920</name>
</gene>
<evidence type="ECO:0000313" key="15">
    <source>
        <dbReference type="EMBL" id="GAA0233124.1"/>
    </source>
</evidence>
<feature type="transmembrane region" description="Helical" evidence="13">
    <location>
        <begin position="362"/>
        <end position="385"/>
    </location>
</feature>
<dbReference type="EMBL" id="BAAABU010000006">
    <property type="protein sequence ID" value="GAA0233124.1"/>
    <property type="molecule type" value="Genomic_DNA"/>
</dbReference>
<dbReference type="Proteomes" id="UP001500416">
    <property type="component" value="Unassembled WGS sequence"/>
</dbReference>
<feature type="transmembrane region" description="Helical" evidence="13">
    <location>
        <begin position="391"/>
        <end position="416"/>
    </location>
</feature>
<feature type="transmembrane region" description="Helical" evidence="13">
    <location>
        <begin position="437"/>
        <end position="456"/>
    </location>
</feature>
<sequence>MKWLAGLAVLLGLFGTAGAASAHPLGNFTVNHYHGITVSPDRVVLRAVVDTAEIPTLQERPSEVDGYAPRECAALAAAVAVEVDGRAVDTVVRSSAVEFPVGEAGLPTTRLTCEVEAAASGETVVVRDGYRADRVGWREMTAVGDGVALVDPPVPAVSVSGELRTYPEDLLADPPDVRSVTLHVRPGDGGSAAGTPLPDGGPSLLSRATAALTSVVGTRDLTPWVGLLAVLLSLVLGASHAALPGHGKTVIAAYLAGREGTPRDAVVVGATVTLTHTAGVLVLGLVVSVAGAFAGEAVLRWLGVVSGLLVAGIGTTLLRAALTRRRADQELVGTAHGHGHGHGHAHGHGHGHGGFRLGRGGLVGMGLAGGLVPSPSALVVLLGAAALGRTWFGVVLVLGYGLGMAATLTTVGLLLVKLRDRLSTVERLRDRFTALPALTAGLVLIVGTGLAVRSLLG</sequence>
<dbReference type="RefSeq" id="WP_343934882.1">
    <property type="nucleotide sequence ID" value="NZ_BAAABU010000006.1"/>
</dbReference>
<feature type="signal peptide" evidence="14">
    <location>
        <begin position="1"/>
        <end position="22"/>
    </location>
</feature>
<feature type="transmembrane region" description="Helical" evidence="13">
    <location>
        <begin position="224"/>
        <end position="244"/>
    </location>
</feature>
<keyword evidence="9" id="KW-0406">Ion transport</keyword>
<keyword evidence="12" id="KW-0170">Cobalt</keyword>
<keyword evidence="6" id="KW-0533">Nickel</keyword>
<evidence type="ECO:0000256" key="9">
    <source>
        <dbReference type="ARBA" id="ARBA00023065"/>
    </source>
</evidence>
<evidence type="ECO:0000256" key="3">
    <source>
        <dbReference type="ARBA" id="ARBA00022426"/>
    </source>
</evidence>
<comment type="function">
    <text evidence="1">Efflux system for nickel and cobalt.</text>
</comment>
<organism evidence="15 16">
    <name type="scientific">Saccharothrix mutabilis subsp. mutabilis</name>
    <dbReference type="NCBI Taxonomy" id="66855"/>
    <lineage>
        <taxon>Bacteria</taxon>
        <taxon>Bacillati</taxon>
        <taxon>Actinomycetota</taxon>
        <taxon>Actinomycetes</taxon>
        <taxon>Pseudonocardiales</taxon>
        <taxon>Pseudonocardiaceae</taxon>
        <taxon>Saccharothrix</taxon>
    </lineage>
</organism>
<evidence type="ECO:0000256" key="5">
    <source>
        <dbReference type="ARBA" id="ARBA00022475"/>
    </source>
</evidence>
<reference evidence="15 16" key="1">
    <citation type="journal article" date="2019" name="Int. J. Syst. Evol. Microbiol.">
        <title>The Global Catalogue of Microorganisms (GCM) 10K type strain sequencing project: providing services to taxonomists for standard genome sequencing and annotation.</title>
        <authorList>
            <consortium name="The Broad Institute Genomics Platform"/>
            <consortium name="The Broad Institute Genome Sequencing Center for Infectious Disease"/>
            <person name="Wu L."/>
            <person name="Ma J."/>
        </authorList>
    </citation>
    <scope>NUCLEOTIDE SEQUENCE [LARGE SCALE GENOMIC DNA]</scope>
    <source>
        <strain evidence="15 16">JCM 3380</strain>
    </source>
</reference>
<dbReference type="Pfam" id="PF03824">
    <property type="entry name" value="NicO"/>
    <property type="match status" value="1"/>
</dbReference>
<evidence type="ECO:0000256" key="12">
    <source>
        <dbReference type="ARBA" id="ARBA00023285"/>
    </source>
</evidence>